<comment type="caution">
    <text evidence="14">The sequence shown here is derived from an EMBL/GenBank/DDBJ whole genome shotgun (WGS) entry which is preliminary data.</text>
</comment>
<dbReference type="AlphaFoldDB" id="A0A8J5LFP0"/>
<evidence type="ECO:0000256" key="8">
    <source>
        <dbReference type="ARBA" id="ARBA00023295"/>
    </source>
</evidence>
<keyword evidence="7 12" id="KW-0378">Hydrolase</keyword>
<dbReference type="GO" id="GO:0004650">
    <property type="term" value="F:polygalacturonase activity"/>
    <property type="evidence" value="ECO:0007669"/>
    <property type="project" value="UniProtKB-EC"/>
</dbReference>
<comment type="similarity">
    <text evidence="2 12">Belongs to the glycosyl hydrolase 28 family.</text>
</comment>
<dbReference type="InterPro" id="IPR006626">
    <property type="entry name" value="PbH1"/>
</dbReference>
<dbReference type="GO" id="GO:0010047">
    <property type="term" value="P:fruit dehiscence"/>
    <property type="evidence" value="ECO:0007669"/>
    <property type="project" value="UniProtKB-ARBA"/>
</dbReference>
<protein>
    <recommendedName>
        <fullName evidence="3">endo-polygalacturonase</fullName>
        <ecNumber evidence="3">3.2.1.15</ecNumber>
    </recommendedName>
</protein>
<evidence type="ECO:0000313" key="15">
    <source>
        <dbReference type="Proteomes" id="UP000734854"/>
    </source>
</evidence>
<evidence type="ECO:0000256" key="5">
    <source>
        <dbReference type="ARBA" id="ARBA00022525"/>
    </source>
</evidence>
<evidence type="ECO:0000256" key="1">
    <source>
        <dbReference type="ARBA" id="ARBA00004191"/>
    </source>
</evidence>
<evidence type="ECO:0000256" key="4">
    <source>
        <dbReference type="ARBA" id="ARBA00022512"/>
    </source>
</evidence>
<dbReference type="GO" id="GO:0009830">
    <property type="term" value="P:cell wall modification involved in abscission"/>
    <property type="evidence" value="ECO:0007669"/>
    <property type="project" value="UniProtKB-ARBA"/>
</dbReference>
<dbReference type="PANTHER" id="PTHR31375">
    <property type="match status" value="1"/>
</dbReference>
<proteinExistence type="inferred from homology"/>
<feature type="signal peptide" evidence="13">
    <location>
        <begin position="1"/>
        <end position="25"/>
    </location>
</feature>
<accession>A0A8J5LFP0</accession>
<organism evidence="14 15">
    <name type="scientific">Zingiber officinale</name>
    <name type="common">Ginger</name>
    <name type="synonym">Amomum zingiber</name>
    <dbReference type="NCBI Taxonomy" id="94328"/>
    <lineage>
        <taxon>Eukaryota</taxon>
        <taxon>Viridiplantae</taxon>
        <taxon>Streptophyta</taxon>
        <taxon>Embryophyta</taxon>
        <taxon>Tracheophyta</taxon>
        <taxon>Spermatophyta</taxon>
        <taxon>Magnoliopsida</taxon>
        <taxon>Liliopsida</taxon>
        <taxon>Zingiberales</taxon>
        <taxon>Zingiberaceae</taxon>
        <taxon>Zingiber</taxon>
    </lineage>
</organism>
<keyword evidence="5" id="KW-0964">Secreted</keyword>
<feature type="chain" id="PRO_5035186040" description="endo-polygalacturonase" evidence="13">
    <location>
        <begin position="26"/>
        <end position="412"/>
    </location>
</feature>
<dbReference type="PROSITE" id="PS00502">
    <property type="entry name" value="POLYGALACTURONASE"/>
    <property type="match status" value="1"/>
</dbReference>
<sequence length="412" mass="45258">MALHTSVFLCFSIFFSSSFQKHAFGQDNDNVATLHARLADRVYSVEEFGARGDDRSFDNQAFEEAWHKACSCKTASVLLVPNHKYRLRPIRFCGPCKNHITVKIEGTLEASPDPSHWNTHNLGYWILFDSVKNLVVQGGGTINGNGKKWWQKSCKTNNSLPCVGAPSALFFNSCKNLVVKDLKMKDSQQIHLNIQKSMNVKASNLSIIAPESSPNTDGIHVGESSNILIRDTIIRTGDDCISIVNGSRQILTKNIVCGPGHGISIGSLGAKHTKESVSNVFVNDVILKNTTNGIRIKTWQGGQGYAKDITFQNITMHNVKNPIIINQNYCDSKLPCHEQDSAVEVSHVLYKNIKGTSASREAMTFNCSNNVGCHHIVLQNIDLVGEGGEVVTSACNNFKWQGIGKIIPSLCA</sequence>
<dbReference type="GO" id="GO:0005975">
    <property type="term" value="P:carbohydrate metabolic process"/>
    <property type="evidence" value="ECO:0007669"/>
    <property type="project" value="InterPro"/>
</dbReference>
<evidence type="ECO:0000256" key="12">
    <source>
        <dbReference type="RuleBase" id="RU361169"/>
    </source>
</evidence>
<dbReference type="EC" id="3.2.1.15" evidence="3"/>
<evidence type="ECO:0000256" key="6">
    <source>
        <dbReference type="ARBA" id="ARBA00022729"/>
    </source>
</evidence>
<dbReference type="InterPro" id="IPR000743">
    <property type="entry name" value="Glyco_hydro_28"/>
</dbReference>
<name>A0A8J5LFP0_ZINOF</name>
<dbReference type="EMBL" id="JACMSC010000008">
    <property type="protein sequence ID" value="KAG6510883.1"/>
    <property type="molecule type" value="Genomic_DNA"/>
</dbReference>
<comment type="subcellular location">
    <subcellularLocation>
        <location evidence="1">Secreted</location>
        <location evidence="1">Cell wall</location>
    </subcellularLocation>
</comment>
<dbReference type="GO" id="GO:0009901">
    <property type="term" value="P:anther dehiscence"/>
    <property type="evidence" value="ECO:0007669"/>
    <property type="project" value="UniProtKB-ARBA"/>
</dbReference>
<feature type="active site" evidence="11">
    <location>
        <position position="261"/>
    </location>
</feature>
<comment type="catalytic activity">
    <reaction evidence="10">
        <text>(1,4-alpha-D-galacturonosyl)n+m + H2O = (1,4-alpha-D-galacturonosyl)n + (1,4-alpha-D-galacturonosyl)m.</text>
        <dbReference type="EC" id="3.2.1.15"/>
    </reaction>
</comment>
<dbReference type="OrthoDB" id="635044at2759"/>
<evidence type="ECO:0000313" key="14">
    <source>
        <dbReference type="EMBL" id="KAG6510883.1"/>
    </source>
</evidence>
<evidence type="ECO:0000256" key="10">
    <source>
        <dbReference type="ARBA" id="ARBA00034074"/>
    </source>
</evidence>
<dbReference type="SMART" id="SM00710">
    <property type="entry name" value="PbH1"/>
    <property type="match status" value="5"/>
</dbReference>
<gene>
    <name evidence="14" type="ORF">ZIOFF_028928</name>
</gene>
<keyword evidence="15" id="KW-1185">Reference proteome</keyword>
<evidence type="ECO:0000256" key="11">
    <source>
        <dbReference type="PROSITE-ProRule" id="PRU10052"/>
    </source>
</evidence>
<dbReference type="Proteomes" id="UP000734854">
    <property type="component" value="Unassembled WGS sequence"/>
</dbReference>
<evidence type="ECO:0000256" key="3">
    <source>
        <dbReference type="ARBA" id="ARBA00012736"/>
    </source>
</evidence>
<evidence type="ECO:0000256" key="13">
    <source>
        <dbReference type="SAM" id="SignalP"/>
    </source>
</evidence>
<evidence type="ECO:0000256" key="9">
    <source>
        <dbReference type="ARBA" id="ARBA00023316"/>
    </source>
</evidence>
<evidence type="ECO:0000256" key="7">
    <source>
        <dbReference type="ARBA" id="ARBA00022801"/>
    </source>
</evidence>
<reference evidence="14 15" key="1">
    <citation type="submission" date="2020-08" db="EMBL/GenBank/DDBJ databases">
        <title>Plant Genome Project.</title>
        <authorList>
            <person name="Zhang R.-G."/>
        </authorList>
    </citation>
    <scope>NUCLEOTIDE SEQUENCE [LARGE SCALE GENOMIC DNA]</scope>
    <source>
        <tissue evidence="14">Rhizome</tissue>
    </source>
</reference>
<keyword evidence="6 13" id="KW-0732">Signal</keyword>
<keyword evidence="8 12" id="KW-0326">Glycosidase</keyword>
<keyword evidence="9" id="KW-0961">Cell wall biogenesis/degradation</keyword>
<keyword evidence="4" id="KW-0134">Cell wall</keyword>
<evidence type="ECO:0000256" key="2">
    <source>
        <dbReference type="ARBA" id="ARBA00008834"/>
    </source>
</evidence>
<dbReference type="FunFam" id="2.160.20.10:FF:000028">
    <property type="entry name" value="Polygalacturonase QRT2"/>
    <property type="match status" value="1"/>
</dbReference>
<dbReference type="Pfam" id="PF00295">
    <property type="entry name" value="Glyco_hydro_28"/>
    <property type="match status" value="1"/>
</dbReference>